<evidence type="ECO:0000259" key="1">
    <source>
        <dbReference type="PROSITE" id="PS51016"/>
    </source>
</evidence>
<evidence type="ECO:0000313" key="2">
    <source>
        <dbReference type="Ensembl" id="ENSCCRP00020009511.1"/>
    </source>
</evidence>
<dbReference type="Proteomes" id="UP000694701">
    <property type="component" value="Unplaced"/>
</dbReference>
<protein>
    <recommendedName>
        <fullName evidence="1">MyTH4 domain-containing protein</fullName>
    </recommendedName>
</protein>
<dbReference type="InterPro" id="IPR000857">
    <property type="entry name" value="MyTH4_dom"/>
</dbReference>
<proteinExistence type="predicted"/>
<dbReference type="Pfam" id="PF00784">
    <property type="entry name" value="MyTH4"/>
    <property type="match status" value="1"/>
</dbReference>
<reference evidence="2" key="1">
    <citation type="submission" date="2025-08" db="UniProtKB">
        <authorList>
            <consortium name="Ensembl"/>
        </authorList>
    </citation>
    <scope>IDENTIFICATION</scope>
</reference>
<dbReference type="InterPro" id="IPR051567">
    <property type="entry name" value="Unconventional_Myosin_ATPase"/>
</dbReference>
<sequence length="378" mass="43168">MKKNQTESDCINFILQLGKEKEFLRDEIYCQVIKQTTKNPVKENCTRGWRLFSLVTGFFPCSNTLLPYCTRHLEAIFQDANHPFQELASVCMKNLKRSLSFGGRRYIPSHSEMEAILVNIFSHSYAQMNTHSHQSVLSYCFCFFLTLSLGDVTRPIHSDEYMFDFLPDDGSISLSFHRIIWKQPLQFNNDLYLEFHYQLLVANYLKGKLLLPMNSSTIYQQVAELTALQHLALGLTAPSAILMPKLALSVSEQTCLNVSRQLLNHFSNCFHILIHINKLFNFPESVSLLPFFGFDVFTAQKVSNRSCPSPSLVAVNYEVIKILDPKSQNACLTMSLEDVQSLRSVRPKKDKLPSVEISFSGQTQPTTVSFSLKQSRAY</sequence>
<accession>A0A8C2CBB6</accession>
<dbReference type="Gene3D" id="1.25.40.530">
    <property type="entry name" value="MyTH4 domain"/>
    <property type="match status" value="1"/>
</dbReference>
<dbReference type="PROSITE" id="PS51016">
    <property type="entry name" value="MYTH4"/>
    <property type="match status" value="1"/>
</dbReference>
<dbReference type="SMART" id="SM00139">
    <property type="entry name" value="MyTH4"/>
    <property type="match status" value="1"/>
</dbReference>
<name>A0A8C2CBB6_CYPCA</name>
<feature type="domain" description="MyTH4" evidence="1">
    <location>
        <begin position="1"/>
        <end position="117"/>
    </location>
</feature>
<organism evidence="2 3">
    <name type="scientific">Cyprinus carpio</name>
    <name type="common">Common carp</name>
    <dbReference type="NCBI Taxonomy" id="7962"/>
    <lineage>
        <taxon>Eukaryota</taxon>
        <taxon>Metazoa</taxon>
        <taxon>Chordata</taxon>
        <taxon>Craniata</taxon>
        <taxon>Vertebrata</taxon>
        <taxon>Euteleostomi</taxon>
        <taxon>Actinopterygii</taxon>
        <taxon>Neopterygii</taxon>
        <taxon>Teleostei</taxon>
        <taxon>Ostariophysi</taxon>
        <taxon>Cypriniformes</taxon>
        <taxon>Cyprinidae</taxon>
        <taxon>Cyprininae</taxon>
        <taxon>Cyprinus</taxon>
    </lineage>
</organism>
<dbReference type="GO" id="GO:0005856">
    <property type="term" value="C:cytoskeleton"/>
    <property type="evidence" value="ECO:0007669"/>
    <property type="project" value="InterPro"/>
</dbReference>
<dbReference type="PANTHER" id="PTHR22692">
    <property type="entry name" value="MYOSIN VII, XV"/>
    <property type="match status" value="1"/>
</dbReference>
<dbReference type="Ensembl" id="ENSCCRT00020010588.1">
    <property type="protein sequence ID" value="ENSCCRP00020009511.1"/>
    <property type="gene ID" value="ENSCCRG00020004924.1"/>
</dbReference>
<dbReference type="InterPro" id="IPR038185">
    <property type="entry name" value="MyTH4_dom_sf"/>
</dbReference>
<dbReference type="AlphaFoldDB" id="A0A8C2CBB6"/>
<dbReference type="PANTHER" id="PTHR22692:SF16">
    <property type="entry name" value="MYOSIN XVB"/>
    <property type="match status" value="1"/>
</dbReference>
<evidence type="ECO:0000313" key="3">
    <source>
        <dbReference type="Proteomes" id="UP000694701"/>
    </source>
</evidence>